<accession>A0A2N3I9Z6</accession>
<organism evidence="2 3">
    <name type="scientific">Labilibaculum manganireducens</name>
    <dbReference type="NCBI Taxonomy" id="1940525"/>
    <lineage>
        <taxon>Bacteria</taxon>
        <taxon>Pseudomonadati</taxon>
        <taxon>Bacteroidota</taxon>
        <taxon>Bacteroidia</taxon>
        <taxon>Marinilabiliales</taxon>
        <taxon>Marinifilaceae</taxon>
        <taxon>Labilibaculum</taxon>
    </lineage>
</organism>
<protein>
    <recommendedName>
        <fullName evidence="4">DUF4149 domain-containing protein</fullName>
    </recommendedName>
</protein>
<keyword evidence="3" id="KW-1185">Reference proteome</keyword>
<feature type="transmembrane region" description="Helical" evidence="1">
    <location>
        <begin position="7"/>
        <end position="28"/>
    </location>
</feature>
<gene>
    <name evidence="2" type="ORF">BZG01_08615</name>
</gene>
<sequence length="145" mass="16383">MTKIAKYGFVLSFVWVGFLLAISFMEAWVKFRAVSLDLPTGLDVGVHVFGALNMIERLFSAMLLVYVFINYTDKVVVLTGLTIFTFVVAQSGYLLPELNQHAQLIIMGMVPEKNSIHHIYVLMEVVKLVALLVLGFRQVRIFKQA</sequence>
<keyword evidence="1" id="KW-1133">Transmembrane helix</keyword>
<feature type="transmembrane region" description="Helical" evidence="1">
    <location>
        <begin position="48"/>
        <end position="68"/>
    </location>
</feature>
<feature type="transmembrane region" description="Helical" evidence="1">
    <location>
        <begin position="115"/>
        <end position="136"/>
    </location>
</feature>
<evidence type="ECO:0000313" key="3">
    <source>
        <dbReference type="Proteomes" id="UP000233618"/>
    </source>
</evidence>
<dbReference type="Proteomes" id="UP000233618">
    <property type="component" value="Unassembled WGS sequence"/>
</dbReference>
<name>A0A2N3I9Z6_9BACT</name>
<dbReference type="EMBL" id="MVDE01000010">
    <property type="protein sequence ID" value="PKQ67152.1"/>
    <property type="molecule type" value="Genomic_DNA"/>
</dbReference>
<feature type="transmembrane region" description="Helical" evidence="1">
    <location>
        <begin position="75"/>
        <end position="95"/>
    </location>
</feature>
<keyword evidence="1" id="KW-0472">Membrane</keyword>
<reference evidence="2 3" key="1">
    <citation type="journal article" date="2017" name="Front. Microbiol.">
        <title>Labilibaculum manganireducens gen. nov., sp. nov. and Labilibaculum filiforme sp. nov., Novel Bacteroidetes Isolated from Subsurface Sediments of the Baltic Sea.</title>
        <authorList>
            <person name="Vandieken V."/>
            <person name="Marshall I.P."/>
            <person name="Niemann H."/>
            <person name="Engelen B."/>
            <person name="Cypionka H."/>
        </authorList>
    </citation>
    <scope>NUCLEOTIDE SEQUENCE [LARGE SCALE GENOMIC DNA]</scope>
    <source>
        <strain evidence="2 3">59.10-2M</strain>
    </source>
</reference>
<evidence type="ECO:0000256" key="1">
    <source>
        <dbReference type="SAM" id="Phobius"/>
    </source>
</evidence>
<evidence type="ECO:0000313" key="2">
    <source>
        <dbReference type="EMBL" id="PKQ67152.1"/>
    </source>
</evidence>
<keyword evidence="1" id="KW-0812">Transmembrane</keyword>
<proteinExistence type="predicted"/>
<dbReference type="AlphaFoldDB" id="A0A2N3I9Z6"/>
<evidence type="ECO:0008006" key="4">
    <source>
        <dbReference type="Google" id="ProtNLM"/>
    </source>
</evidence>
<dbReference type="RefSeq" id="WP_101309431.1">
    <property type="nucleotide sequence ID" value="NZ_CAXXEE010000003.1"/>
</dbReference>
<comment type="caution">
    <text evidence="2">The sequence shown here is derived from an EMBL/GenBank/DDBJ whole genome shotgun (WGS) entry which is preliminary data.</text>
</comment>